<evidence type="ECO:0000313" key="1">
    <source>
        <dbReference type="EMBL" id="GHC51855.1"/>
    </source>
</evidence>
<evidence type="ECO:0000313" key="2">
    <source>
        <dbReference type="Proteomes" id="UP000644507"/>
    </source>
</evidence>
<reference evidence="1" key="1">
    <citation type="journal article" date="2014" name="Int. J. Syst. Evol. Microbiol.">
        <title>Complete genome sequence of Corynebacterium casei LMG S-19264T (=DSM 44701T), isolated from a smear-ripened cheese.</title>
        <authorList>
            <consortium name="US DOE Joint Genome Institute (JGI-PGF)"/>
            <person name="Walter F."/>
            <person name="Albersmeier A."/>
            <person name="Kalinowski J."/>
            <person name="Ruckert C."/>
        </authorList>
    </citation>
    <scope>NUCLEOTIDE SEQUENCE</scope>
    <source>
        <strain evidence="1">KCTC 12988</strain>
    </source>
</reference>
<evidence type="ECO:0008006" key="3">
    <source>
        <dbReference type="Google" id="ProtNLM"/>
    </source>
</evidence>
<gene>
    <name evidence="1" type="ORF">GCM10007100_17670</name>
</gene>
<sequence>MSFLDELMKEMGGPVAEQLGKREGLNEAQSKGILEGLAPVILGGLKRKKEEGVDLEDLMSGLGAKEEALDNPGGFFEGGSNLDLGAGGVLGLEKGEQAAEAIAKKTGIGVDLARKVLPMLVPLVLAYLMRKGTQDSGTPDRKGGIGAILDRDGDGKILDDIAGMVLASQAGRQGKGGILAMILAFFSRK</sequence>
<name>A0A918TMQ6_9BACT</name>
<organism evidence="1 2">
    <name type="scientific">Roseibacillus persicicus</name>
    <dbReference type="NCBI Taxonomy" id="454148"/>
    <lineage>
        <taxon>Bacteria</taxon>
        <taxon>Pseudomonadati</taxon>
        <taxon>Verrucomicrobiota</taxon>
        <taxon>Verrucomicrobiia</taxon>
        <taxon>Verrucomicrobiales</taxon>
        <taxon>Verrucomicrobiaceae</taxon>
        <taxon>Roseibacillus</taxon>
    </lineage>
</organism>
<dbReference type="Pfam" id="PF06078">
    <property type="entry name" value="DUF937"/>
    <property type="match status" value="1"/>
</dbReference>
<comment type="caution">
    <text evidence="1">The sequence shown here is derived from an EMBL/GenBank/DDBJ whole genome shotgun (WGS) entry which is preliminary data.</text>
</comment>
<accession>A0A918TMQ6</accession>
<dbReference type="Proteomes" id="UP000644507">
    <property type="component" value="Unassembled WGS sequence"/>
</dbReference>
<reference evidence="1" key="2">
    <citation type="submission" date="2020-09" db="EMBL/GenBank/DDBJ databases">
        <authorList>
            <person name="Sun Q."/>
            <person name="Kim S."/>
        </authorList>
    </citation>
    <scope>NUCLEOTIDE SEQUENCE</scope>
    <source>
        <strain evidence="1">KCTC 12988</strain>
    </source>
</reference>
<dbReference type="RefSeq" id="WP_189569569.1">
    <property type="nucleotide sequence ID" value="NZ_BMXI01000006.1"/>
</dbReference>
<dbReference type="AlphaFoldDB" id="A0A918TMQ6"/>
<dbReference type="InterPro" id="IPR009282">
    <property type="entry name" value="DUF937"/>
</dbReference>
<keyword evidence="2" id="KW-1185">Reference proteome</keyword>
<protein>
    <recommendedName>
        <fullName evidence="3">DUF937 domain-containing protein</fullName>
    </recommendedName>
</protein>
<proteinExistence type="predicted"/>
<dbReference type="EMBL" id="BMXI01000006">
    <property type="protein sequence ID" value="GHC51855.1"/>
    <property type="molecule type" value="Genomic_DNA"/>
</dbReference>